<comment type="similarity">
    <text evidence="2">Belongs to the RNA methyltransferase RsmE family.</text>
</comment>
<feature type="compositionally biased region" description="Polar residues" evidence="11">
    <location>
        <begin position="165"/>
        <end position="179"/>
    </location>
</feature>
<comment type="function">
    <text evidence="9">Specifically methylates the N3 position of the uracil ring of uridine 1498 (m3U1498) in 16S rRNA. Acts on the fully assembled 30S ribosomal subunit.</text>
</comment>
<feature type="compositionally biased region" description="Basic and acidic residues" evidence="11">
    <location>
        <begin position="438"/>
        <end position="454"/>
    </location>
</feature>
<dbReference type="InterPro" id="IPR029028">
    <property type="entry name" value="Alpha/beta_knot_MTases"/>
</dbReference>
<dbReference type="GO" id="GO:0032259">
    <property type="term" value="P:methylation"/>
    <property type="evidence" value="ECO:0007669"/>
    <property type="project" value="UniProtKB-KW"/>
</dbReference>
<dbReference type="GO" id="GO:0008168">
    <property type="term" value="F:methyltransferase activity"/>
    <property type="evidence" value="ECO:0007669"/>
    <property type="project" value="UniProtKB-KW"/>
</dbReference>
<sequence length="454" mass="50762">MTSELILRPDGANYVTPHEESEKHTFSLFYPALTAALPHDIIRLITPKGAADKTKTQSDLKKEITTERKKETDARKKEKQERKRQRKAQFKISKQQHKLQGSQRLGNKMRKNDDPQGSGTDKPHSSKDADGIEDDSDSNSSDNLSIDSSDFSDSSSSDEDDVAPQSGQDDGDNQLQSSKPDPPPQFLITFPDGVLWHRTVNVLRFTAGTEVIFFNKLYSAKCLFHPKTFETKNTVIVLAQTVAINRPHVPVMTLFQSLVKRDTMESILYYCSQLGIKRVQPVIATKTQRNWGGNKEKRRLELLSISAAEQSKSFTLPSIHTPLSFATAVTEHTQRRIREQEKQASKPHLSRGGRVCLFFEPEGAPLLEVLCAIQAAQPSHIDTFIGPEGGLTDEEQNVLKREGWICVALTPTVLRSQEAVLLALGSIRAALNTSPLGFDRKDHHEETEKVKIDS</sequence>
<feature type="compositionally biased region" description="Basic and acidic residues" evidence="11">
    <location>
        <begin position="121"/>
        <end position="130"/>
    </location>
</feature>
<evidence type="ECO:0000256" key="2">
    <source>
        <dbReference type="ARBA" id="ARBA00005528"/>
    </source>
</evidence>
<feature type="region of interest" description="Disordered" evidence="11">
    <location>
        <begin position="435"/>
        <end position="454"/>
    </location>
</feature>
<evidence type="ECO:0000256" key="8">
    <source>
        <dbReference type="ARBA" id="ARBA00022691"/>
    </source>
</evidence>
<dbReference type="NCBIfam" id="TIGR00046">
    <property type="entry name" value="RsmE family RNA methyltransferase"/>
    <property type="match status" value="1"/>
</dbReference>
<dbReference type="SUPFAM" id="SSF75217">
    <property type="entry name" value="alpha/beta knot"/>
    <property type="match status" value="1"/>
</dbReference>
<feature type="compositionally biased region" description="Basic and acidic residues" evidence="11">
    <location>
        <begin position="50"/>
        <end position="81"/>
    </location>
</feature>
<dbReference type="Proteomes" id="UP001281761">
    <property type="component" value="Unassembled WGS sequence"/>
</dbReference>
<feature type="compositionally biased region" description="Low complexity" evidence="11">
    <location>
        <begin position="138"/>
        <end position="155"/>
    </location>
</feature>
<evidence type="ECO:0000256" key="6">
    <source>
        <dbReference type="ARBA" id="ARBA00022603"/>
    </source>
</evidence>
<dbReference type="Pfam" id="PF04452">
    <property type="entry name" value="Methyltrans_RNA"/>
    <property type="match status" value="1"/>
</dbReference>
<keyword evidence="8" id="KW-0949">S-adenosyl-L-methionine</keyword>
<dbReference type="InterPro" id="IPR046886">
    <property type="entry name" value="RsmE_MTase_dom"/>
</dbReference>
<evidence type="ECO:0000256" key="3">
    <source>
        <dbReference type="ARBA" id="ARBA00012328"/>
    </source>
</evidence>
<dbReference type="PANTHER" id="PTHR30027:SF3">
    <property type="entry name" value="16S RRNA (URACIL(1498)-N(3))-METHYLTRANSFERASE"/>
    <property type="match status" value="1"/>
</dbReference>
<keyword evidence="4" id="KW-0963">Cytoplasm</keyword>
<evidence type="ECO:0000256" key="4">
    <source>
        <dbReference type="ARBA" id="ARBA00022490"/>
    </source>
</evidence>
<keyword evidence="14" id="KW-1185">Reference proteome</keyword>
<keyword evidence="7 13" id="KW-0808">Transferase</keyword>
<feature type="domain" description="Ribosomal RNA small subunit methyltransferase E methyltransferase" evidence="12">
    <location>
        <begin position="252"/>
        <end position="427"/>
    </location>
</feature>
<evidence type="ECO:0000313" key="14">
    <source>
        <dbReference type="Proteomes" id="UP001281761"/>
    </source>
</evidence>
<evidence type="ECO:0000256" key="5">
    <source>
        <dbReference type="ARBA" id="ARBA00022552"/>
    </source>
</evidence>
<evidence type="ECO:0000256" key="7">
    <source>
        <dbReference type="ARBA" id="ARBA00022679"/>
    </source>
</evidence>
<dbReference type="PANTHER" id="PTHR30027">
    <property type="entry name" value="RIBOSOMAL RNA SMALL SUBUNIT METHYLTRANSFERASE E"/>
    <property type="match status" value="1"/>
</dbReference>
<dbReference type="Gene3D" id="3.40.1280.10">
    <property type="match status" value="1"/>
</dbReference>
<comment type="caution">
    <text evidence="13">The sequence shown here is derived from an EMBL/GenBank/DDBJ whole genome shotgun (WGS) entry which is preliminary data.</text>
</comment>
<name>A0ABQ9YMK8_9EUKA</name>
<keyword evidence="6 13" id="KW-0489">Methyltransferase</keyword>
<dbReference type="EC" id="2.1.1.193" evidence="3"/>
<reference evidence="13 14" key="1">
    <citation type="journal article" date="2022" name="bioRxiv">
        <title>Genomics of Preaxostyla Flagellates Illuminates Evolutionary Transitions and the Path Towards Mitochondrial Loss.</title>
        <authorList>
            <person name="Novak L.V.F."/>
            <person name="Treitli S.C."/>
            <person name="Pyrih J."/>
            <person name="Halakuc P."/>
            <person name="Pipaliya S.V."/>
            <person name="Vacek V."/>
            <person name="Brzon O."/>
            <person name="Soukal P."/>
            <person name="Eme L."/>
            <person name="Dacks J.B."/>
            <person name="Karnkowska A."/>
            <person name="Elias M."/>
            <person name="Hampl V."/>
        </authorList>
    </citation>
    <scope>NUCLEOTIDE SEQUENCE [LARGE SCALE GENOMIC DNA]</scope>
    <source>
        <strain evidence="13">NAU3</strain>
        <tissue evidence="13">Gut</tissue>
    </source>
</reference>
<dbReference type="InterPro" id="IPR029026">
    <property type="entry name" value="tRNA_m1G_MTases_N"/>
</dbReference>
<proteinExistence type="inferred from homology"/>
<protein>
    <recommendedName>
        <fullName evidence="3">16S rRNA (uracil(1498)-N(3))-methyltransferase</fullName>
        <ecNumber evidence="3">2.1.1.193</ecNumber>
    </recommendedName>
</protein>
<comment type="catalytic activity">
    <reaction evidence="10">
        <text>uridine(1498) in 16S rRNA + S-adenosyl-L-methionine = N(3)-methyluridine(1498) in 16S rRNA + S-adenosyl-L-homocysteine + H(+)</text>
        <dbReference type="Rhea" id="RHEA:42920"/>
        <dbReference type="Rhea" id="RHEA-COMP:10283"/>
        <dbReference type="Rhea" id="RHEA-COMP:10284"/>
        <dbReference type="ChEBI" id="CHEBI:15378"/>
        <dbReference type="ChEBI" id="CHEBI:57856"/>
        <dbReference type="ChEBI" id="CHEBI:59789"/>
        <dbReference type="ChEBI" id="CHEBI:65315"/>
        <dbReference type="ChEBI" id="CHEBI:74502"/>
        <dbReference type="EC" id="2.1.1.193"/>
    </reaction>
</comment>
<feature type="region of interest" description="Disordered" evidence="11">
    <location>
        <begin position="49"/>
        <end position="184"/>
    </location>
</feature>
<comment type="subcellular location">
    <subcellularLocation>
        <location evidence="1">Cytoplasm</location>
    </subcellularLocation>
</comment>
<evidence type="ECO:0000313" key="13">
    <source>
        <dbReference type="EMBL" id="KAK2964998.1"/>
    </source>
</evidence>
<evidence type="ECO:0000256" key="1">
    <source>
        <dbReference type="ARBA" id="ARBA00004496"/>
    </source>
</evidence>
<feature type="compositionally biased region" description="Basic residues" evidence="11">
    <location>
        <begin position="82"/>
        <end position="97"/>
    </location>
</feature>
<dbReference type="EMBL" id="JARBJD010000001">
    <property type="protein sequence ID" value="KAK2964998.1"/>
    <property type="molecule type" value="Genomic_DNA"/>
</dbReference>
<dbReference type="InterPro" id="IPR006700">
    <property type="entry name" value="RsmE"/>
</dbReference>
<evidence type="ECO:0000256" key="11">
    <source>
        <dbReference type="SAM" id="MobiDB-lite"/>
    </source>
</evidence>
<gene>
    <name evidence="13" type="ORF">BLNAU_299</name>
</gene>
<dbReference type="CDD" id="cd18084">
    <property type="entry name" value="RsmE-like"/>
    <property type="match status" value="1"/>
</dbReference>
<evidence type="ECO:0000256" key="10">
    <source>
        <dbReference type="ARBA" id="ARBA00047944"/>
    </source>
</evidence>
<accession>A0ABQ9YMK8</accession>
<evidence type="ECO:0000259" key="12">
    <source>
        <dbReference type="Pfam" id="PF04452"/>
    </source>
</evidence>
<organism evidence="13 14">
    <name type="scientific">Blattamonas nauphoetae</name>
    <dbReference type="NCBI Taxonomy" id="2049346"/>
    <lineage>
        <taxon>Eukaryota</taxon>
        <taxon>Metamonada</taxon>
        <taxon>Preaxostyla</taxon>
        <taxon>Oxymonadida</taxon>
        <taxon>Blattamonas</taxon>
    </lineage>
</organism>
<evidence type="ECO:0000256" key="9">
    <source>
        <dbReference type="ARBA" id="ARBA00025699"/>
    </source>
</evidence>
<keyword evidence="5" id="KW-0698">rRNA processing</keyword>